<evidence type="ECO:0000313" key="1">
    <source>
        <dbReference type="EMBL" id="AKF10546.1"/>
    </source>
</evidence>
<dbReference type="PROSITE" id="PS51257">
    <property type="entry name" value="PROKAR_LIPOPROTEIN"/>
    <property type="match status" value="1"/>
</dbReference>
<reference evidence="1 2" key="1">
    <citation type="submission" date="2015-03" db="EMBL/GenBank/DDBJ databases">
        <title>Genome assembly of Sandaracinus amylolyticus DSM 53668.</title>
        <authorList>
            <person name="Sharma G."/>
            <person name="Subramanian S."/>
        </authorList>
    </citation>
    <scope>NUCLEOTIDE SEQUENCE [LARGE SCALE GENOMIC DNA]</scope>
    <source>
        <strain evidence="1 2">DSM 53668</strain>
    </source>
</reference>
<evidence type="ECO:0000313" key="2">
    <source>
        <dbReference type="Proteomes" id="UP000034883"/>
    </source>
</evidence>
<dbReference type="EMBL" id="CP011125">
    <property type="protein sequence ID" value="AKF10546.1"/>
    <property type="molecule type" value="Genomic_DNA"/>
</dbReference>
<keyword evidence="2" id="KW-1185">Reference proteome</keyword>
<organism evidence="1 2">
    <name type="scientific">Sandaracinus amylolyticus</name>
    <dbReference type="NCBI Taxonomy" id="927083"/>
    <lineage>
        <taxon>Bacteria</taxon>
        <taxon>Pseudomonadati</taxon>
        <taxon>Myxococcota</taxon>
        <taxon>Polyangia</taxon>
        <taxon>Polyangiales</taxon>
        <taxon>Sandaracinaceae</taxon>
        <taxon>Sandaracinus</taxon>
    </lineage>
</organism>
<dbReference type="STRING" id="927083.DB32_007695"/>
<dbReference type="Proteomes" id="UP000034883">
    <property type="component" value="Chromosome"/>
</dbReference>
<accession>A0A0F6W970</accession>
<proteinExistence type="predicted"/>
<dbReference type="RefSeq" id="WP_157069966.1">
    <property type="nucleotide sequence ID" value="NZ_CP011125.1"/>
</dbReference>
<dbReference type="AlphaFoldDB" id="A0A0F6W970"/>
<protein>
    <submittedName>
        <fullName evidence="1">Uncharacterized protein</fullName>
    </submittedName>
</protein>
<name>A0A0F6W970_9BACT</name>
<dbReference type="KEGG" id="samy:DB32_007695"/>
<gene>
    <name evidence="1" type="ORF">DB32_007695</name>
</gene>
<sequence>MENQRRCAAVMVCVGLAIGCASTERAVGSGLGEERSLSALSGDEVRVLCEWQLAPIHEARGPEALSRTSCLSGALRTTEDEAACEASVAACLAATRARFDEANACDGAHAVPACDPAHRVGDYEACARDAVEALLTIELDCSMAGDTARIDAELAALDPSPECTWMNARACAPFAPAE</sequence>